<reference evidence="1 2" key="1">
    <citation type="submission" date="2019-02" db="EMBL/GenBank/DDBJ databases">
        <title>Deep-cultivation of Planctomycetes and their phenomic and genomic characterization uncovers novel biology.</title>
        <authorList>
            <person name="Wiegand S."/>
            <person name="Jogler M."/>
            <person name="Boedeker C."/>
            <person name="Pinto D."/>
            <person name="Vollmers J."/>
            <person name="Rivas-Marin E."/>
            <person name="Kohn T."/>
            <person name="Peeters S.H."/>
            <person name="Heuer A."/>
            <person name="Rast P."/>
            <person name="Oberbeckmann S."/>
            <person name="Bunk B."/>
            <person name="Jeske O."/>
            <person name="Meyerdierks A."/>
            <person name="Storesund J.E."/>
            <person name="Kallscheuer N."/>
            <person name="Luecker S."/>
            <person name="Lage O.M."/>
            <person name="Pohl T."/>
            <person name="Merkel B.J."/>
            <person name="Hornburger P."/>
            <person name="Mueller R.-W."/>
            <person name="Bruemmer F."/>
            <person name="Labrenz M."/>
            <person name="Spormann A.M."/>
            <person name="Op den Camp H."/>
            <person name="Overmann J."/>
            <person name="Amann R."/>
            <person name="Jetten M.S.M."/>
            <person name="Mascher T."/>
            <person name="Medema M.H."/>
            <person name="Devos D.P."/>
            <person name="Kaster A.-K."/>
            <person name="Ovreas L."/>
            <person name="Rohde M."/>
            <person name="Galperin M.Y."/>
            <person name="Jogler C."/>
        </authorList>
    </citation>
    <scope>NUCLEOTIDE SEQUENCE [LARGE SCALE GENOMIC DNA]</scope>
    <source>
        <strain evidence="1 2">HG15A2</strain>
    </source>
</reference>
<dbReference type="InterPro" id="IPR029044">
    <property type="entry name" value="Nucleotide-diphossugar_trans"/>
</dbReference>
<keyword evidence="2" id="KW-1185">Reference proteome</keyword>
<name>A0A517MZW4_9BACT</name>
<dbReference type="RefSeq" id="WP_145061920.1">
    <property type="nucleotide sequence ID" value="NZ_CP036263.1"/>
</dbReference>
<dbReference type="Proteomes" id="UP000319852">
    <property type="component" value="Chromosome"/>
</dbReference>
<dbReference type="EMBL" id="CP036263">
    <property type="protein sequence ID" value="QDT00423.1"/>
    <property type="molecule type" value="Genomic_DNA"/>
</dbReference>
<dbReference type="KEGG" id="amob:HG15A2_37610"/>
<proteinExistence type="predicted"/>
<dbReference type="AlphaFoldDB" id="A0A517MZW4"/>
<evidence type="ECO:0000313" key="2">
    <source>
        <dbReference type="Proteomes" id="UP000319852"/>
    </source>
</evidence>
<accession>A0A517MZW4</accession>
<evidence type="ECO:0000313" key="1">
    <source>
        <dbReference type="EMBL" id="QDT00423.1"/>
    </source>
</evidence>
<gene>
    <name evidence="1" type="ORF">HG15A2_37610</name>
</gene>
<protein>
    <recommendedName>
        <fullName evidence="3">Glycosyltransferase</fullName>
    </recommendedName>
</protein>
<evidence type="ECO:0008006" key="3">
    <source>
        <dbReference type="Google" id="ProtNLM"/>
    </source>
</evidence>
<dbReference type="SUPFAM" id="SSF53448">
    <property type="entry name" value="Nucleotide-diphospho-sugar transferases"/>
    <property type="match status" value="1"/>
</dbReference>
<dbReference type="OrthoDB" id="255774at2"/>
<sequence>MSSDFSKLTVLATTSDPAKATPRLIRSVARFCPGANTLLASAKSTVAEGVTVVTVPDAQDVNGSRNALLARVRTPYVLLIDDSIELGRKSQVEHLLKPVAGDSLDLVAGELQRCAKRFGLFTSRELMPSHGSVLAKMMPSGEQATFQLGLPFAGTGVAECDFTQSFFVARTDKLRALGGWTSASPFDEREEFFLRAKRFGVRVGIRAASIASRWSTAVEMSNDQRESRICALAALGVSELIDASGRTFSAELSSHKQAA</sequence>
<organism evidence="1 2">
    <name type="scientific">Adhaeretor mobilis</name>
    <dbReference type="NCBI Taxonomy" id="1930276"/>
    <lineage>
        <taxon>Bacteria</taxon>
        <taxon>Pseudomonadati</taxon>
        <taxon>Planctomycetota</taxon>
        <taxon>Planctomycetia</taxon>
        <taxon>Pirellulales</taxon>
        <taxon>Lacipirellulaceae</taxon>
        <taxon>Adhaeretor</taxon>
    </lineage>
</organism>